<organism evidence="2 3">
    <name type="scientific">Pelotomaculum isophthalicicum JI</name>
    <dbReference type="NCBI Taxonomy" id="947010"/>
    <lineage>
        <taxon>Bacteria</taxon>
        <taxon>Bacillati</taxon>
        <taxon>Bacillota</taxon>
        <taxon>Clostridia</taxon>
        <taxon>Eubacteriales</taxon>
        <taxon>Desulfotomaculaceae</taxon>
        <taxon>Pelotomaculum</taxon>
    </lineage>
</organism>
<dbReference type="InterPro" id="IPR038078">
    <property type="entry name" value="PhoU-like_sf"/>
</dbReference>
<dbReference type="InterPro" id="IPR018445">
    <property type="entry name" value="Put_Phosphate_transp_reg"/>
</dbReference>
<dbReference type="AlphaFoldDB" id="A0A9X4H2R6"/>
<dbReference type="Pfam" id="PF01865">
    <property type="entry name" value="PhoU_div"/>
    <property type="match status" value="1"/>
</dbReference>
<proteinExistence type="inferred from homology"/>
<comment type="similarity">
    <text evidence="1">Belongs to the UPF0111 family.</text>
</comment>
<dbReference type="InterPro" id="IPR052912">
    <property type="entry name" value="UPF0111_domain"/>
</dbReference>
<gene>
    <name evidence="2" type="ORF">L7E55_12125</name>
</gene>
<evidence type="ECO:0000313" key="3">
    <source>
        <dbReference type="Proteomes" id="UP001154312"/>
    </source>
</evidence>
<dbReference type="Gene3D" id="1.20.58.220">
    <property type="entry name" value="Phosphate transport system protein phou homolog 2, domain 2"/>
    <property type="match status" value="1"/>
</dbReference>
<dbReference type="PANTHER" id="PTHR37298">
    <property type="entry name" value="UPF0111 PROTEIN YKAA"/>
    <property type="match status" value="1"/>
</dbReference>
<dbReference type="EMBL" id="JAKOAV010000023">
    <property type="protein sequence ID" value="MDF9409096.1"/>
    <property type="molecule type" value="Genomic_DNA"/>
</dbReference>
<dbReference type="PANTHER" id="PTHR37298:SF1">
    <property type="entry name" value="UPF0111 PROTEIN YKAA"/>
    <property type="match status" value="1"/>
</dbReference>
<dbReference type="RefSeq" id="WP_277444521.1">
    <property type="nucleotide sequence ID" value="NZ_JAKOAV010000023.1"/>
</dbReference>
<reference evidence="2" key="1">
    <citation type="submission" date="2022-02" db="EMBL/GenBank/DDBJ databases">
        <authorList>
            <person name="Leng L."/>
        </authorList>
    </citation>
    <scope>NUCLEOTIDE SEQUENCE</scope>
    <source>
        <strain evidence="2">JI</strain>
    </source>
</reference>
<protein>
    <submittedName>
        <fullName evidence="2">DUF47 family protein</fullName>
    </submittedName>
</protein>
<name>A0A9X4H2R6_9FIRM</name>
<evidence type="ECO:0000313" key="2">
    <source>
        <dbReference type="EMBL" id="MDF9409096.1"/>
    </source>
</evidence>
<evidence type="ECO:0000256" key="1">
    <source>
        <dbReference type="ARBA" id="ARBA00008591"/>
    </source>
</evidence>
<dbReference type="Proteomes" id="UP001154312">
    <property type="component" value="Unassembled WGS sequence"/>
</dbReference>
<comment type="caution">
    <text evidence="2">The sequence shown here is derived from an EMBL/GenBank/DDBJ whole genome shotgun (WGS) entry which is preliminary data.</text>
</comment>
<sequence>MRKKNFLDRLFPAKYDFYGMLREQAEVTARGVKTILAWLEDPSTKNFDQVINLTRQADTIRMGMEEKLIEAFTTPFDRQDIYYISVRMDRIIEHARLALQSMKEYDVQPDELIVKMVQELSEGTFTFARAVALLECDPIQAQNQIQMIRIAHTAVEDYFHKGMVAIFKTADTMNAIKHYEINCQLRDAANYLSHSVDILHRIVVRLA</sequence>
<keyword evidence="3" id="KW-1185">Reference proteome</keyword>
<accession>A0A9X4H2R6</accession>